<feature type="non-terminal residue" evidence="1">
    <location>
        <position position="1"/>
    </location>
</feature>
<reference evidence="1" key="1">
    <citation type="journal article" date="2020" name="New Phytol.">
        <title>Comparative genomics reveals dynamic genome evolution in host specialist ectomycorrhizal fungi.</title>
        <authorList>
            <person name="Lofgren L.A."/>
            <person name="Nguyen N.H."/>
            <person name="Vilgalys R."/>
            <person name="Ruytinx J."/>
            <person name="Liao H.L."/>
            <person name="Branco S."/>
            <person name="Kuo A."/>
            <person name="LaButti K."/>
            <person name="Lipzen A."/>
            <person name="Andreopoulos W."/>
            <person name="Pangilinan J."/>
            <person name="Riley R."/>
            <person name="Hundley H."/>
            <person name="Na H."/>
            <person name="Barry K."/>
            <person name="Grigoriev I.V."/>
            <person name="Stajich J.E."/>
            <person name="Kennedy P.G."/>
        </authorList>
    </citation>
    <scope>NUCLEOTIDE SEQUENCE</scope>
    <source>
        <strain evidence="1">S12</strain>
    </source>
</reference>
<dbReference type="Proteomes" id="UP000719766">
    <property type="component" value="Unassembled WGS sequence"/>
</dbReference>
<sequence length="308" mass="35177">LNKSHIDRLLSLIAHISRGQTKITLKNNTDFRNILHSATTQVMPFTKHDITVPYKQEECVYEVHALPIWEWALNLLENPLLAPHFIWDAQCVYKHNGAGFERFYDELWTADRWWDVQVLLSNLLPCDLIAAPLCFIVYANKTRLSSHSTVKGYPVMVHCANLLVGIRNGEGISSGCVIGLLPIVSEDASEEGKIGFTNLKCVIWHKSFVKFLELVAQYLKTGYSYKCFDQILCWLFPILLILSADYEEQCMMSLICGHHSKCPCLVCIVLLDELHDLSKSFWLRSMQDVMAALDAYEENKACGEEFLE</sequence>
<dbReference type="InterPro" id="IPR041078">
    <property type="entry name" value="Plavaka"/>
</dbReference>
<name>A0A9P7DSV8_9AGAM</name>
<dbReference type="EMBL" id="JABBWE010000006">
    <property type="protein sequence ID" value="KAG1802204.1"/>
    <property type="molecule type" value="Genomic_DNA"/>
</dbReference>
<dbReference type="RefSeq" id="XP_041165396.1">
    <property type="nucleotide sequence ID" value="XM_041296292.1"/>
</dbReference>
<keyword evidence="2" id="KW-1185">Reference proteome</keyword>
<evidence type="ECO:0000313" key="2">
    <source>
        <dbReference type="Proteomes" id="UP000719766"/>
    </source>
</evidence>
<dbReference type="Pfam" id="PF18759">
    <property type="entry name" value="Plavaka"/>
    <property type="match status" value="1"/>
</dbReference>
<feature type="non-terminal residue" evidence="1">
    <location>
        <position position="308"/>
    </location>
</feature>
<dbReference type="AlphaFoldDB" id="A0A9P7DSV8"/>
<proteinExistence type="predicted"/>
<accession>A0A9P7DSV8</accession>
<gene>
    <name evidence="1" type="ORF">HD556DRAFT_1196826</name>
</gene>
<dbReference type="GeneID" id="64590056"/>
<dbReference type="OrthoDB" id="3239511at2759"/>
<evidence type="ECO:0000313" key="1">
    <source>
        <dbReference type="EMBL" id="KAG1802204.1"/>
    </source>
</evidence>
<comment type="caution">
    <text evidence="1">The sequence shown here is derived from an EMBL/GenBank/DDBJ whole genome shotgun (WGS) entry which is preliminary data.</text>
</comment>
<protein>
    <submittedName>
        <fullName evidence="1">Uncharacterized protein</fullName>
    </submittedName>
</protein>
<organism evidence="1 2">
    <name type="scientific">Suillus plorans</name>
    <dbReference type="NCBI Taxonomy" id="116603"/>
    <lineage>
        <taxon>Eukaryota</taxon>
        <taxon>Fungi</taxon>
        <taxon>Dikarya</taxon>
        <taxon>Basidiomycota</taxon>
        <taxon>Agaricomycotina</taxon>
        <taxon>Agaricomycetes</taxon>
        <taxon>Agaricomycetidae</taxon>
        <taxon>Boletales</taxon>
        <taxon>Suillineae</taxon>
        <taxon>Suillaceae</taxon>
        <taxon>Suillus</taxon>
    </lineage>
</organism>